<comment type="catalytic activity">
    <reaction evidence="12">
        <text>L-seryl-[protein] + ATP = O-phospho-L-seryl-[protein] + ADP + H(+)</text>
        <dbReference type="Rhea" id="RHEA:17989"/>
        <dbReference type="Rhea" id="RHEA-COMP:9863"/>
        <dbReference type="Rhea" id="RHEA-COMP:11604"/>
        <dbReference type="ChEBI" id="CHEBI:15378"/>
        <dbReference type="ChEBI" id="CHEBI:29999"/>
        <dbReference type="ChEBI" id="CHEBI:30616"/>
        <dbReference type="ChEBI" id="CHEBI:83421"/>
        <dbReference type="ChEBI" id="CHEBI:456216"/>
        <dbReference type="EC" id="2.7.11.1"/>
    </reaction>
</comment>
<evidence type="ECO:0000313" key="17">
    <source>
        <dbReference type="EMBL" id="KAL0810616.1"/>
    </source>
</evidence>
<dbReference type="GO" id="GO:0005524">
    <property type="term" value="F:ATP binding"/>
    <property type="evidence" value="ECO:0007669"/>
    <property type="project" value="UniProtKB-UniRule"/>
</dbReference>
<evidence type="ECO:0000256" key="10">
    <source>
        <dbReference type="ARBA" id="ARBA00022840"/>
    </source>
</evidence>
<feature type="binding site" evidence="13">
    <location>
        <position position="636"/>
    </location>
    <ligand>
        <name>ATP</name>
        <dbReference type="ChEBI" id="CHEBI:30616"/>
    </ligand>
</feature>
<gene>
    <name evidence="17" type="ORF">ABMA28_010732</name>
</gene>
<dbReference type="EC" id="2.7.11.1" evidence="3"/>
<dbReference type="InterPro" id="IPR017441">
    <property type="entry name" value="Protein_kinase_ATP_BS"/>
</dbReference>
<keyword evidence="7" id="KW-0677">Repeat</keyword>
<proteinExistence type="inferred from homology"/>
<feature type="compositionally biased region" description="Basic and acidic residues" evidence="14">
    <location>
        <begin position="9"/>
        <end position="19"/>
    </location>
</feature>
<feature type="domain" description="Protein kinase" evidence="15">
    <location>
        <begin position="607"/>
        <end position="871"/>
    </location>
</feature>
<evidence type="ECO:0000256" key="7">
    <source>
        <dbReference type="ARBA" id="ARBA00022737"/>
    </source>
</evidence>
<feature type="compositionally biased region" description="Basic residues" evidence="14">
    <location>
        <begin position="1156"/>
        <end position="1185"/>
    </location>
</feature>
<dbReference type="InterPro" id="IPR000719">
    <property type="entry name" value="Prot_kinase_dom"/>
</dbReference>
<dbReference type="PROSITE" id="PS00107">
    <property type="entry name" value="PROTEIN_KINASE_ATP"/>
    <property type="match status" value="2"/>
</dbReference>
<keyword evidence="6" id="KW-0808">Transferase</keyword>
<dbReference type="InterPro" id="IPR000961">
    <property type="entry name" value="AGC-kinase_C"/>
</dbReference>
<evidence type="ECO:0000256" key="13">
    <source>
        <dbReference type="PROSITE-ProRule" id="PRU10141"/>
    </source>
</evidence>
<evidence type="ECO:0000256" key="6">
    <source>
        <dbReference type="ARBA" id="ARBA00022679"/>
    </source>
</evidence>
<organism evidence="17 18">
    <name type="scientific">Loxostege sticticalis</name>
    <name type="common">Beet webworm moth</name>
    <dbReference type="NCBI Taxonomy" id="481309"/>
    <lineage>
        <taxon>Eukaryota</taxon>
        <taxon>Metazoa</taxon>
        <taxon>Ecdysozoa</taxon>
        <taxon>Arthropoda</taxon>
        <taxon>Hexapoda</taxon>
        <taxon>Insecta</taxon>
        <taxon>Pterygota</taxon>
        <taxon>Neoptera</taxon>
        <taxon>Endopterygota</taxon>
        <taxon>Lepidoptera</taxon>
        <taxon>Glossata</taxon>
        <taxon>Ditrysia</taxon>
        <taxon>Pyraloidea</taxon>
        <taxon>Crambidae</taxon>
        <taxon>Pyraustinae</taxon>
        <taxon>Loxostege</taxon>
    </lineage>
</organism>
<comment type="similarity">
    <text evidence="2">Belongs to the protein kinase superfamily. AGC Ser/Thr protein kinase family. S6 kinase subfamily.</text>
</comment>
<feature type="domain" description="AGC-kinase C-terminal" evidence="16">
    <location>
        <begin position="504"/>
        <end position="572"/>
    </location>
</feature>
<dbReference type="Gene3D" id="3.30.200.20">
    <property type="entry name" value="Phosphorylase Kinase, domain 1"/>
    <property type="match status" value="2"/>
</dbReference>
<dbReference type="InterPro" id="IPR011009">
    <property type="entry name" value="Kinase-like_dom_sf"/>
</dbReference>
<evidence type="ECO:0000256" key="4">
    <source>
        <dbReference type="ARBA" id="ARBA00022527"/>
    </source>
</evidence>
<evidence type="ECO:0000256" key="1">
    <source>
        <dbReference type="ARBA" id="ARBA00001946"/>
    </source>
</evidence>
<feature type="region of interest" description="Disordered" evidence="14">
    <location>
        <begin position="1"/>
        <end position="22"/>
    </location>
</feature>
<evidence type="ECO:0000256" key="9">
    <source>
        <dbReference type="ARBA" id="ARBA00022777"/>
    </source>
</evidence>
<dbReference type="AlphaFoldDB" id="A0ABD0SD17"/>
<reference evidence="17 18" key="1">
    <citation type="submission" date="2024-06" db="EMBL/GenBank/DDBJ databases">
        <title>A chromosome-level genome assembly of beet webworm, Loxostege sticticalis.</title>
        <authorList>
            <person name="Zhang Y."/>
        </authorList>
    </citation>
    <scope>NUCLEOTIDE SEQUENCE [LARGE SCALE GENOMIC DNA]</scope>
    <source>
        <strain evidence="17">AQ028</strain>
        <tissue evidence="17">Male pupae</tissue>
    </source>
</reference>
<feature type="compositionally biased region" description="Basic and acidic residues" evidence="14">
    <location>
        <begin position="1003"/>
        <end position="1054"/>
    </location>
</feature>
<dbReference type="SMART" id="SM00220">
    <property type="entry name" value="S_TKc"/>
    <property type="match status" value="2"/>
</dbReference>
<evidence type="ECO:0000313" key="18">
    <source>
        <dbReference type="Proteomes" id="UP001549921"/>
    </source>
</evidence>
<evidence type="ECO:0000259" key="15">
    <source>
        <dbReference type="PROSITE" id="PS50011"/>
    </source>
</evidence>
<dbReference type="FunFam" id="1.10.510.10:FF:000109">
    <property type="entry name" value="Ribosomal protein S6 kinase"/>
    <property type="match status" value="1"/>
</dbReference>
<keyword evidence="4" id="KW-0723">Serine/threonine-protein kinase</keyword>
<evidence type="ECO:0000256" key="11">
    <source>
        <dbReference type="ARBA" id="ARBA00047899"/>
    </source>
</evidence>
<dbReference type="PANTHER" id="PTHR24351">
    <property type="entry name" value="RIBOSOMAL PROTEIN S6 KINASE"/>
    <property type="match status" value="1"/>
</dbReference>
<evidence type="ECO:0000256" key="14">
    <source>
        <dbReference type="SAM" id="MobiDB-lite"/>
    </source>
</evidence>
<feature type="binding site" evidence="13">
    <location>
        <position position="267"/>
    </location>
    <ligand>
        <name>ATP</name>
        <dbReference type="ChEBI" id="CHEBI:30616"/>
    </ligand>
</feature>
<sequence length="1185" mass="133161">MESSILESKSSDGYRHESVRTSTSSNQLYIAESLDLSDNTFRTSVDNISVIGENVTVGDRDSSIDINLLSPNVGTPVLDITSSLQPPVTENLPLDNSPPITDTPKVDETFKTETQRPTNLFKLSLVKKNENDIFVKPSPVAEVMSPARMLQFEVDIANSATPTMKRAVVDFDFFSKNKFEEYFDDEPTVKDEVPIQATDDKMYEETPVIVKTDTVRHEIGYVNLNGASKVDISHFDLLKVLGTGAYGKVFLVRKRCGVDEGKLYAMKVLKKASIVQKLKTAEHTRTERQVLEAVRACPFLVTLHYAFQTDAKLHLILDYVAGGELFTHLYQREHFNENEVRIYIAEIILALEQLHKLGIIYRDIKLENILLDAEGHIVLTDFGLSKEFCGGESRAYSFCGTIEYMAPEVVRSGSQGHDIAVDWWSVGVLTYELLTGASPFTVEGEKNTQQEITKRIVRCSYPIPTDVSADVQDFIKRLLVKDPRRRLGGGELDAEELKRHPFFQNLDWEAVARREVPAPFVPQLSHAADTCNFADEFTRMPPTDSPAQAPKHHDKLFLGYSYVAPSILFSENIISDQIWMQATGQKHDKLKGWVAKDSPFFQKYAVDLSTPLLGDGSYSVCRKCIHRQTGKEYAVKIISTQKKDIRQEIELLKACQGCPYIISLHEVFHDSAFTYIVTELACGGELSAHIAGGVDERYARRVLAQLALAVRHMHARRTVHRDLKPENILLTSSRLSEAKVKVVDFGFARRTPECDERQRMMTPCFSLPYAAPEVVSRARSSSAPGYGPAVDLWSLGVIFYCMLCGKAPFQPGSKKEPITVFMDRIRAGSFSMDGPGWENISGDSKRLVSGLLSVDPARRLTTAALLQQLGLHDDDDTSFKLADMTKADLYKRRNKNKQRKSSSSPAASRASSPSRRDSLQRDLDLIQAAAPEPAFDDDDIPSVKPVEKTYAKARSKLDDYVYIESSRGLDGTELAFPATARARRSKERPEPEPVPRKRRKVDVRHARQELNGDRELRSRTDARVERALRSGSAGEREKDKKRPTKESIENEKTVATRATRKRKREETAKPVLREKGQNGPSRKSSVEPEAPVRKIARAKRTRPPPPPLKLEVEQNVRMTRSRRRRLEISLSPSQVRSVAPAFSFESAESSRSARSTPRRAPARKNVKTKAKKPPVRSVRTRAARR</sequence>
<feature type="domain" description="Protein kinase" evidence="15">
    <location>
        <begin position="235"/>
        <end position="503"/>
    </location>
</feature>
<keyword evidence="8 13" id="KW-0547">Nucleotide-binding</keyword>
<feature type="compositionally biased region" description="Low complexity" evidence="14">
    <location>
        <begin position="1139"/>
        <end position="1155"/>
    </location>
</feature>
<evidence type="ECO:0000256" key="8">
    <source>
        <dbReference type="ARBA" id="ARBA00022741"/>
    </source>
</evidence>
<feature type="region of interest" description="Disordered" evidence="14">
    <location>
        <begin position="890"/>
        <end position="919"/>
    </location>
</feature>
<dbReference type="PROSITE" id="PS00108">
    <property type="entry name" value="PROTEIN_KINASE_ST"/>
    <property type="match status" value="1"/>
</dbReference>
<dbReference type="GO" id="GO:0004674">
    <property type="term" value="F:protein serine/threonine kinase activity"/>
    <property type="evidence" value="ECO:0007669"/>
    <property type="project" value="UniProtKB-KW"/>
</dbReference>
<evidence type="ECO:0000256" key="3">
    <source>
        <dbReference type="ARBA" id="ARBA00012513"/>
    </source>
</evidence>
<feature type="compositionally biased region" description="Low complexity" evidence="14">
    <location>
        <begin position="901"/>
        <end position="913"/>
    </location>
</feature>
<dbReference type="PROSITE" id="PS51285">
    <property type="entry name" value="AGC_KINASE_CTER"/>
    <property type="match status" value="1"/>
</dbReference>
<evidence type="ECO:0000256" key="5">
    <source>
        <dbReference type="ARBA" id="ARBA00022553"/>
    </source>
</evidence>
<feature type="compositionally biased region" description="Basic and acidic residues" evidence="14">
    <location>
        <begin position="1064"/>
        <end position="1076"/>
    </location>
</feature>
<dbReference type="SUPFAM" id="SSF56112">
    <property type="entry name" value="Protein kinase-like (PK-like)"/>
    <property type="match status" value="2"/>
</dbReference>
<comment type="cofactor">
    <cofactor evidence="1">
        <name>Mg(2+)</name>
        <dbReference type="ChEBI" id="CHEBI:18420"/>
    </cofactor>
</comment>
<dbReference type="Pfam" id="PF00433">
    <property type="entry name" value="Pkinase_C"/>
    <property type="match status" value="1"/>
</dbReference>
<dbReference type="InterPro" id="IPR017892">
    <property type="entry name" value="Pkinase_C"/>
</dbReference>
<comment type="caution">
    <text evidence="17">The sequence shown here is derived from an EMBL/GenBank/DDBJ whole genome shotgun (WGS) entry which is preliminary data.</text>
</comment>
<evidence type="ECO:0000256" key="12">
    <source>
        <dbReference type="ARBA" id="ARBA00048679"/>
    </source>
</evidence>
<keyword evidence="10 13" id="KW-0067">ATP-binding</keyword>
<keyword evidence="9" id="KW-0418">Kinase</keyword>
<feature type="region of interest" description="Disordered" evidence="14">
    <location>
        <begin position="974"/>
        <end position="1185"/>
    </location>
</feature>
<dbReference type="EMBL" id="JBEDNZ010000026">
    <property type="protein sequence ID" value="KAL0810616.1"/>
    <property type="molecule type" value="Genomic_DNA"/>
</dbReference>
<dbReference type="Gene3D" id="1.10.510.10">
    <property type="entry name" value="Transferase(Phosphotransferase) domain 1"/>
    <property type="match status" value="2"/>
</dbReference>
<dbReference type="PROSITE" id="PS50011">
    <property type="entry name" value="PROTEIN_KINASE_DOM"/>
    <property type="match status" value="2"/>
</dbReference>
<dbReference type="Proteomes" id="UP001549921">
    <property type="component" value="Unassembled WGS sequence"/>
</dbReference>
<dbReference type="Pfam" id="PF00069">
    <property type="entry name" value="Pkinase"/>
    <property type="match status" value="2"/>
</dbReference>
<evidence type="ECO:0000259" key="16">
    <source>
        <dbReference type="PROSITE" id="PS51285"/>
    </source>
</evidence>
<protein>
    <recommendedName>
        <fullName evidence="3">non-specific serine/threonine protein kinase</fullName>
        <ecNumber evidence="3">2.7.11.1</ecNumber>
    </recommendedName>
</protein>
<name>A0ABD0SD17_LOXSC</name>
<evidence type="ECO:0000256" key="2">
    <source>
        <dbReference type="ARBA" id="ARBA00009804"/>
    </source>
</evidence>
<comment type="catalytic activity">
    <reaction evidence="11">
        <text>L-threonyl-[protein] + ATP = O-phospho-L-threonyl-[protein] + ADP + H(+)</text>
        <dbReference type="Rhea" id="RHEA:46608"/>
        <dbReference type="Rhea" id="RHEA-COMP:11060"/>
        <dbReference type="Rhea" id="RHEA-COMP:11605"/>
        <dbReference type="ChEBI" id="CHEBI:15378"/>
        <dbReference type="ChEBI" id="CHEBI:30013"/>
        <dbReference type="ChEBI" id="CHEBI:30616"/>
        <dbReference type="ChEBI" id="CHEBI:61977"/>
        <dbReference type="ChEBI" id="CHEBI:456216"/>
        <dbReference type="EC" id="2.7.11.1"/>
    </reaction>
</comment>
<accession>A0ABD0SD17</accession>
<dbReference type="FunFam" id="3.30.200.20:FF:000686">
    <property type="entry name" value="Ribosomal protein S6 kinase"/>
    <property type="match status" value="1"/>
</dbReference>
<dbReference type="InterPro" id="IPR008271">
    <property type="entry name" value="Ser/Thr_kinase_AS"/>
</dbReference>
<dbReference type="SMART" id="SM00133">
    <property type="entry name" value="S_TK_X"/>
    <property type="match status" value="1"/>
</dbReference>
<keyword evidence="5" id="KW-0597">Phosphoprotein</keyword>
<dbReference type="CDD" id="cd05583">
    <property type="entry name" value="STKc_MSK_N"/>
    <property type="match status" value="1"/>
</dbReference>